<keyword evidence="1 4" id="KW-0560">Oxidoreductase</keyword>
<dbReference type="EMBL" id="AZJI01000010">
    <property type="protein sequence ID" value="ETD22221.1"/>
    <property type="molecule type" value="Genomic_DNA"/>
</dbReference>
<dbReference type="STRING" id="1357400.HMPREF2086_01952"/>
<feature type="active site" evidence="4">
    <location>
        <position position="9"/>
    </location>
</feature>
<evidence type="ECO:0000313" key="7">
    <source>
        <dbReference type="Proteomes" id="UP000018731"/>
    </source>
</evidence>
<dbReference type="RefSeq" id="WP_023928789.1">
    <property type="nucleotide sequence ID" value="NZ_KI669456.1"/>
</dbReference>
<evidence type="ECO:0000256" key="2">
    <source>
        <dbReference type="ARBA" id="ARBA00047806"/>
    </source>
</evidence>
<accession>V8C639</accession>
<dbReference type="GO" id="GO:0033744">
    <property type="term" value="F:L-methionine:thioredoxin-disulfide S-oxidoreductase activity"/>
    <property type="evidence" value="ECO:0007669"/>
    <property type="project" value="RHEA"/>
</dbReference>
<dbReference type="GO" id="GO:0005737">
    <property type="term" value="C:cytoplasm"/>
    <property type="evidence" value="ECO:0007669"/>
    <property type="project" value="TreeGrafter"/>
</dbReference>
<dbReference type="InterPro" id="IPR002569">
    <property type="entry name" value="Met_Sox_Rdtase_MsrA_dom"/>
</dbReference>
<dbReference type="OrthoDB" id="4174719at2"/>
<dbReference type="AlphaFoldDB" id="V8C639"/>
<evidence type="ECO:0000259" key="5">
    <source>
        <dbReference type="Pfam" id="PF01625"/>
    </source>
</evidence>
<proteinExistence type="inferred from homology"/>
<sequence length="176" mass="19554">MQIYLAGGCFWGVQAYFDLLRGVESTRVGYANAQERALSNLSYEVVCSGLSGAVEAVEITFDEEVLPLEEVLARFFSIIDPVSVDRQGNDIGSQYRSGIYARDLHILDVASEFITRRVIPKVAPKVALHTSKQIATEVLPLRNFTPAESYHQKYLANNPNGYCHIDISKALEPIES</sequence>
<evidence type="ECO:0000256" key="4">
    <source>
        <dbReference type="HAMAP-Rule" id="MF_01401"/>
    </source>
</evidence>
<dbReference type="EC" id="1.8.4.11" evidence="4"/>
<comment type="catalytic activity">
    <reaction evidence="2 4">
        <text>L-methionyl-[protein] + [thioredoxin]-disulfide + H2O = L-methionyl-(S)-S-oxide-[protein] + [thioredoxin]-dithiol</text>
        <dbReference type="Rhea" id="RHEA:14217"/>
        <dbReference type="Rhea" id="RHEA-COMP:10698"/>
        <dbReference type="Rhea" id="RHEA-COMP:10700"/>
        <dbReference type="Rhea" id="RHEA-COMP:12313"/>
        <dbReference type="Rhea" id="RHEA-COMP:12315"/>
        <dbReference type="ChEBI" id="CHEBI:15377"/>
        <dbReference type="ChEBI" id="CHEBI:16044"/>
        <dbReference type="ChEBI" id="CHEBI:29950"/>
        <dbReference type="ChEBI" id="CHEBI:44120"/>
        <dbReference type="ChEBI" id="CHEBI:50058"/>
        <dbReference type="EC" id="1.8.4.11"/>
    </reaction>
</comment>
<dbReference type="Proteomes" id="UP000018731">
    <property type="component" value="Unassembled WGS sequence"/>
</dbReference>
<dbReference type="PANTHER" id="PTHR42799">
    <property type="entry name" value="MITOCHONDRIAL PEPTIDE METHIONINE SULFOXIDE REDUCTASE"/>
    <property type="match status" value="1"/>
</dbReference>
<feature type="domain" description="Peptide methionine sulphoxide reductase MsrA" evidence="5">
    <location>
        <begin position="2"/>
        <end position="164"/>
    </location>
</feature>
<evidence type="ECO:0000256" key="1">
    <source>
        <dbReference type="ARBA" id="ARBA00023002"/>
    </source>
</evidence>
<dbReference type="PATRIC" id="fig|1357400.3.peg.2640"/>
<comment type="similarity">
    <text evidence="4">Belongs to the MsrA Met sulfoxide reductase family.</text>
</comment>
<comment type="function">
    <text evidence="4">Has an important function as a repair enzyme for proteins that have been inactivated by oxidation. Catalyzes the reversible oxidation-reduction of methionine sulfoxide in proteins to methionine.</text>
</comment>
<dbReference type="GO" id="GO:0008113">
    <property type="term" value="F:peptide-methionine (S)-S-oxide reductase activity"/>
    <property type="evidence" value="ECO:0007669"/>
    <property type="project" value="UniProtKB-UniRule"/>
</dbReference>
<name>V8C639_9HELI</name>
<dbReference type="HAMAP" id="MF_01401">
    <property type="entry name" value="MsrA"/>
    <property type="match status" value="1"/>
</dbReference>
<gene>
    <name evidence="4" type="primary">msrA</name>
    <name evidence="6" type="ORF">HMPREF2086_01952</name>
</gene>
<evidence type="ECO:0000313" key="6">
    <source>
        <dbReference type="EMBL" id="ETD22221.1"/>
    </source>
</evidence>
<protein>
    <recommendedName>
        <fullName evidence="4">Peptide methionine sulfoxide reductase MsrA</fullName>
        <shortName evidence="4">Protein-methionine-S-oxide reductase</shortName>
        <ecNumber evidence="4">1.8.4.11</ecNumber>
    </recommendedName>
    <alternativeName>
        <fullName evidence="4">Peptide-methionine (S)-S-oxide reductase</fullName>
        <shortName evidence="4">Peptide Met(O) reductase</shortName>
    </alternativeName>
</protein>
<dbReference type="InterPro" id="IPR050162">
    <property type="entry name" value="MsrA_MetSO_reductase"/>
</dbReference>
<dbReference type="InterPro" id="IPR036509">
    <property type="entry name" value="Met_Sox_Rdtase_MsrA_sf"/>
</dbReference>
<dbReference type="GO" id="GO:0034599">
    <property type="term" value="P:cellular response to oxidative stress"/>
    <property type="evidence" value="ECO:0007669"/>
    <property type="project" value="TreeGrafter"/>
</dbReference>
<dbReference type="SUPFAM" id="SSF55068">
    <property type="entry name" value="Peptide methionine sulfoxide reductase"/>
    <property type="match status" value="1"/>
</dbReference>
<comment type="caution">
    <text evidence="6">The sequence shown here is derived from an EMBL/GenBank/DDBJ whole genome shotgun (WGS) entry which is preliminary data.</text>
</comment>
<dbReference type="eggNOG" id="COG0225">
    <property type="taxonomic scope" value="Bacteria"/>
</dbReference>
<organism evidence="6 7">
    <name type="scientific">Helicobacter macacae MIT 99-5501</name>
    <dbReference type="NCBI Taxonomy" id="1357400"/>
    <lineage>
        <taxon>Bacteria</taxon>
        <taxon>Pseudomonadati</taxon>
        <taxon>Campylobacterota</taxon>
        <taxon>Epsilonproteobacteria</taxon>
        <taxon>Campylobacterales</taxon>
        <taxon>Helicobacteraceae</taxon>
        <taxon>Helicobacter</taxon>
    </lineage>
</organism>
<dbReference type="Pfam" id="PF01625">
    <property type="entry name" value="PMSR"/>
    <property type="match status" value="1"/>
</dbReference>
<dbReference type="HOGENOM" id="CLU_031040_10_0_7"/>
<comment type="catalytic activity">
    <reaction evidence="3 4">
        <text>[thioredoxin]-disulfide + L-methionine + H2O = L-methionine (S)-S-oxide + [thioredoxin]-dithiol</text>
        <dbReference type="Rhea" id="RHEA:19993"/>
        <dbReference type="Rhea" id="RHEA-COMP:10698"/>
        <dbReference type="Rhea" id="RHEA-COMP:10700"/>
        <dbReference type="ChEBI" id="CHEBI:15377"/>
        <dbReference type="ChEBI" id="CHEBI:29950"/>
        <dbReference type="ChEBI" id="CHEBI:50058"/>
        <dbReference type="ChEBI" id="CHEBI:57844"/>
        <dbReference type="ChEBI" id="CHEBI:58772"/>
        <dbReference type="EC" id="1.8.4.11"/>
    </reaction>
</comment>
<reference evidence="6 7" key="1">
    <citation type="journal article" date="2014" name="Genome Announc.">
        <title>Draft genome sequences of six enterohepatic helicobacter species isolated from humans and one from rhesus macaques.</title>
        <authorList>
            <person name="Shen Z."/>
            <person name="Sheh A."/>
            <person name="Young S.K."/>
            <person name="Abouelliel A."/>
            <person name="Ward D.V."/>
            <person name="Earl A.M."/>
            <person name="Fox J.G."/>
        </authorList>
    </citation>
    <scope>NUCLEOTIDE SEQUENCE [LARGE SCALE GENOMIC DNA]</scope>
    <source>
        <strain evidence="6 7">MIT 99-5501</strain>
    </source>
</reference>
<evidence type="ECO:0000256" key="3">
    <source>
        <dbReference type="ARBA" id="ARBA00048782"/>
    </source>
</evidence>
<dbReference type="PANTHER" id="PTHR42799:SF2">
    <property type="entry name" value="MITOCHONDRIAL PEPTIDE METHIONINE SULFOXIDE REDUCTASE"/>
    <property type="match status" value="1"/>
</dbReference>
<dbReference type="NCBIfam" id="TIGR00401">
    <property type="entry name" value="msrA"/>
    <property type="match status" value="1"/>
</dbReference>
<keyword evidence="7" id="KW-1185">Reference proteome</keyword>
<dbReference type="Gene3D" id="3.30.1060.10">
    <property type="entry name" value="Peptide methionine sulphoxide reductase MsrA"/>
    <property type="match status" value="1"/>
</dbReference>